<proteinExistence type="predicted"/>
<sequence>MSIAPQIPSVRTGPACVQGLTENRIVLADGTAVEILTSYPVRPDADLFSLATAIEFHCADCAQPCEATLVAVRQRWLLCPGCYATLGVVRAPPESQVPDARNAA</sequence>
<dbReference type="Proteomes" id="UP000004691">
    <property type="component" value="Unassembled WGS sequence"/>
</dbReference>
<evidence type="ECO:0000313" key="1">
    <source>
        <dbReference type="EMBL" id="EID52414.1"/>
    </source>
</evidence>
<reference evidence="1 2" key="1">
    <citation type="submission" date="2012-01" db="EMBL/GenBank/DDBJ databases">
        <title>Improved High-Quality Draft sequence of Saccharomonospora xinjiangensis XJ-54.</title>
        <authorList>
            <consortium name="US DOE Joint Genome Institute"/>
            <person name="Lucas S."/>
            <person name="Han J."/>
            <person name="Lapidus A."/>
            <person name="Cheng J.-F."/>
            <person name="Goodwin L."/>
            <person name="Pitluck S."/>
            <person name="Peters L."/>
            <person name="Mikhailova N."/>
            <person name="Teshima H."/>
            <person name="Detter J.C."/>
            <person name="Han C."/>
            <person name="Tapia R."/>
            <person name="Land M."/>
            <person name="Hauser L."/>
            <person name="Kyrpides N."/>
            <person name="Ivanova N."/>
            <person name="Pagani I."/>
            <person name="Brambilla E.-M."/>
            <person name="Klenk H.-P."/>
            <person name="Woyke T."/>
        </authorList>
    </citation>
    <scope>NUCLEOTIDE SEQUENCE [LARGE SCALE GENOMIC DNA]</scope>
    <source>
        <strain evidence="1 2">XJ-54</strain>
    </source>
</reference>
<gene>
    <name evidence="1" type="ORF">SacxiDRAFT_0131</name>
</gene>
<dbReference type="EMBL" id="JH636049">
    <property type="protein sequence ID" value="EID52414.1"/>
    <property type="molecule type" value="Genomic_DNA"/>
</dbReference>
<dbReference type="eggNOG" id="ENOG5030HHR">
    <property type="taxonomic scope" value="Bacteria"/>
</dbReference>
<accession>I0UX11</accession>
<dbReference type="OrthoDB" id="3556430at2"/>
<dbReference type="RefSeq" id="WP_006236513.1">
    <property type="nucleotide sequence ID" value="NZ_JH636049.1"/>
</dbReference>
<dbReference type="STRING" id="882086.SacxiDRAFT_0131"/>
<dbReference type="AlphaFoldDB" id="I0UX11"/>
<name>I0UX11_9PSEU</name>
<keyword evidence="2" id="KW-1185">Reference proteome</keyword>
<dbReference type="HOGENOM" id="CLU_2248161_0_0_11"/>
<evidence type="ECO:0000313" key="2">
    <source>
        <dbReference type="Proteomes" id="UP000004691"/>
    </source>
</evidence>
<organism evidence="1 2">
    <name type="scientific">Saccharomonospora xinjiangensis XJ-54</name>
    <dbReference type="NCBI Taxonomy" id="882086"/>
    <lineage>
        <taxon>Bacteria</taxon>
        <taxon>Bacillati</taxon>
        <taxon>Actinomycetota</taxon>
        <taxon>Actinomycetes</taxon>
        <taxon>Pseudonocardiales</taxon>
        <taxon>Pseudonocardiaceae</taxon>
        <taxon>Saccharomonospora</taxon>
    </lineage>
</organism>
<protein>
    <submittedName>
        <fullName evidence="1">Uncharacterized protein</fullName>
    </submittedName>
</protein>